<protein>
    <recommendedName>
        <fullName evidence="6">Succinate dehydrogenase</fullName>
    </recommendedName>
</protein>
<evidence type="ECO:0000313" key="4">
    <source>
        <dbReference type="Proteomes" id="UP000523601"/>
    </source>
</evidence>
<name>A0A850PYI4_9RHOB</name>
<proteinExistence type="predicted"/>
<dbReference type="Proteomes" id="UP000523601">
    <property type="component" value="Unassembled WGS sequence"/>
</dbReference>
<dbReference type="RefSeq" id="WP_176852973.1">
    <property type="nucleotide sequence ID" value="NZ_JABCJD010000001.1"/>
</dbReference>
<dbReference type="EMBL" id="JABCJD010000001">
    <property type="protein sequence ID" value="NVO26597.1"/>
    <property type="molecule type" value="Genomic_DNA"/>
</dbReference>
<evidence type="ECO:0000313" key="3">
    <source>
        <dbReference type="EMBL" id="NVO26597.1"/>
    </source>
</evidence>
<evidence type="ECO:0000313" key="2">
    <source>
        <dbReference type="EMBL" id="NVO21814.1"/>
    </source>
</evidence>
<keyword evidence="1" id="KW-0732">Signal</keyword>
<dbReference type="AlphaFoldDB" id="A0A850PYI4"/>
<feature type="signal peptide" evidence="1">
    <location>
        <begin position="1"/>
        <end position="23"/>
    </location>
</feature>
<accession>A0A850PYI4</accession>
<comment type="caution">
    <text evidence="2">The sequence shown here is derived from an EMBL/GenBank/DDBJ whole genome shotgun (WGS) entry which is preliminary data.</text>
</comment>
<sequence>MGFAGVYRAATAAGLLLAVSACGQQTVQQPLAAPIDRNGAAMAILPVIENYVPAAQAGVVATCVAQTAPAADITDFVQMGVASDMQTRRILELIKAPAANDCIAKQLL</sequence>
<evidence type="ECO:0008006" key="6">
    <source>
        <dbReference type="Google" id="ProtNLM"/>
    </source>
</evidence>
<gene>
    <name evidence="3" type="ORF">HJ526_04125</name>
    <name evidence="2" type="ORF">HJ536_00450</name>
</gene>
<keyword evidence="4" id="KW-1185">Reference proteome</keyword>
<dbReference type="Proteomes" id="UP000592216">
    <property type="component" value="Unassembled WGS sequence"/>
</dbReference>
<evidence type="ECO:0000313" key="5">
    <source>
        <dbReference type="Proteomes" id="UP000592216"/>
    </source>
</evidence>
<evidence type="ECO:0000256" key="1">
    <source>
        <dbReference type="SAM" id="SignalP"/>
    </source>
</evidence>
<dbReference type="EMBL" id="JABCJE010000001">
    <property type="protein sequence ID" value="NVO21814.1"/>
    <property type="molecule type" value="Genomic_DNA"/>
</dbReference>
<organism evidence="2 5">
    <name type="scientific">Donghicola mangrovi</name>
    <dbReference type="NCBI Taxonomy" id="2729614"/>
    <lineage>
        <taxon>Bacteria</taxon>
        <taxon>Pseudomonadati</taxon>
        <taxon>Pseudomonadota</taxon>
        <taxon>Alphaproteobacteria</taxon>
        <taxon>Rhodobacterales</taxon>
        <taxon>Roseobacteraceae</taxon>
        <taxon>Donghicola</taxon>
    </lineage>
</organism>
<reference evidence="4 5" key="1">
    <citation type="submission" date="2020-04" db="EMBL/GenBank/DDBJ databases">
        <title>Donghicola sp., a member of the Rhodobacteraceae family isolated from mangrove forest in Thailand.</title>
        <authorList>
            <person name="Charoenyingcharoen P."/>
            <person name="Yukphan P."/>
        </authorList>
    </citation>
    <scope>NUCLEOTIDE SEQUENCE [LARGE SCALE GENOMIC DNA]</scope>
    <source>
        <strain evidence="2 5">B5-SW-15</strain>
        <strain evidence="3 4">C2-DW-16</strain>
    </source>
</reference>
<feature type="chain" id="PRO_5032560725" description="Succinate dehydrogenase" evidence="1">
    <location>
        <begin position="24"/>
        <end position="108"/>
    </location>
</feature>